<dbReference type="InterPro" id="IPR036574">
    <property type="entry name" value="Scorpion_toxin-like_sf"/>
</dbReference>
<accession>A0ABC9AXJ8</accession>
<sequence length="87" mass="9175">MEPSPRKKNLYAAAAAAVVVVLILSSEMASVAADTGFCKHLSGSFGGLCFNDDNCSLTCKNESKDNIGGLCLDFIPHCFCFSHCSPP</sequence>
<keyword evidence="1" id="KW-1015">Disulfide bond</keyword>
<dbReference type="InterPro" id="IPR008176">
    <property type="entry name" value="Defensin_plant"/>
</dbReference>
<keyword evidence="2" id="KW-0732">Signal</keyword>
<feature type="chain" id="PRO_5044843824" description="Knottins-like domain-containing protein" evidence="2">
    <location>
        <begin position="34"/>
        <end position="87"/>
    </location>
</feature>
<evidence type="ECO:0000256" key="1">
    <source>
        <dbReference type="ARBA" id="ARBA00023157"/>
    </source>
</evidence>
<dbReference type="Gene3D" id="3.30.30.10">
    <property type="entry name" value="Knottin, scorpion toxin-like"/>
    <property type="match status" value="1"/>
</dbReference>
<feature type="domain" description="Knottins-like" evidence="3">
    <location>
        <begin position="37"/>
        <end position="84"/>
    </location>
</feature>
<gene>
    <name evidence="4" type="ORF">URODEC1_LOCUS58204</name>
</gene>
<reference evidence="4" key="1">
    <citation type="submission" date="2024-10" db="EMBL/GenBank/DDBJ databases">
        <authorList>
            <person name="Ryan C."/>
        </authorList>
    </citation>
    <scope>NUCLEOTIDE SEQUENCE [LARGE SCALE GENOMIC DNA]</scope>
</reference>
<dbReference type="EMBL" id="OZ075133">
    <property type="protein sequence ID" value="CAL4986001.1"/>
    <property type="molecule type" value="Genomic_DNA"/>
</dbReference>
<name>A0ABC9AXJ8_9POAL</name>
<dbReference type="AlphaFoldDB" id="A0ABC9AXJ8"/>
<proteinExistence type="predicted"/>
<dbReference type="PROSITE" id="PS00940">
    <property type="entry name" value="GAMMA_THIONIN"/>
    <property type="match status" value="1"/>
</dbReference>
<evidence type="ECO:0000313" key="5">
    <source>
        <dbReference type="Proteomes" id="UP001497457"/>
    </source>
</evidence>
<keyword evidence="5" id="KW-1185">Reference proteome</keyword>
<evidence type="ECO:0000256" key="2">
    <source>
        <dbReference type="SAM" id="SignalP"/>
    </source>
</evidence>
<dbReference type="InterPro" id="IPR003614">
    <property type="entry name" value="Knottins"/>
</dbReference>
<protein>
    <recommendedName>
        <fullName evidence="3">Knottins-like domain-containing protein</fullName>
    </recommendedName>
</protein>
<evidence type="ECO:0000259" key="3">
    <source>
        <dbReference type="Pfam" id="PF00304"/>
    </source>
</evidence>
<dbReference type="Proteomes" id="UP001497457">
    <property type="component" value="Chromosome 23rd"/>
</dbReference>
<organism evidence="4 5">
    <name type="scientific">Urochloa decumbens</name>
    <dbReference type="NCBI Taxonomy" id="240449"/>
    <lineage>
        <taxon>Eukaryota</taxon>
        <taxon>Viridiplantae</taxon>
        <taxon>Streptophyta</taxon>
        <taxon>Embryophyta</taxon>
        <taxon>Tracheophyta</taxon>
        <taxon>Spermatophyta</taxon>
        <taxon>Magnoliopsida</taxon>
        <taxon>Liliopsida</taxon>
        <taxon>Poales</taxon>
        <taxon>Poaceae</taxon>
        <taxon>PACMAD clade</taxon>
        <taxon>Panicoideae</taxon>
        <taxon>Panicodae</taxon>
        <taxon>Paniceae</taxon>
        <taxon>Melinidinae</taxon>
        <taxon>Urochloa</taxon>
    </lineage>
</organism>
<dbReference type="SUPFAM" id="SSF57095">
    <property type="entry name" value="Scorpion toxin-like"/>
    <property type="match status" value="1"/>
</dbReference>
<feature type="signal peptide" evidence="2">
    <location>
        <begin position="1"/>
        <end position="33"/>
    </location>
</feature>
<dbReference type="Pfam" id="PF00304">
    <property type="entry name" value="Gamma-thionin"/>
    <property type="match status" value="1"/>
</dbReference>
<evidence type="ECO:0000313" key="4">
    <source>
        <dbReference type="EMBL" id="CAL4986001.1"/>
    </source>
</evidence>